<dbReference type="SUPFAM" id="SSF56235">
    <property type="entry name" value="N-terminal nucleophile aminohydrolases (Ntn hydrolases)"/>
    <property type="match status" value="1"/>
</dbReference>
<dbReference type="GO" id="GO:0016740">
    <property type="term" value="F:transferase activity"/>
    <property type="evidence" value="ECO:0007669"/>
    <property type="project" value="UniProtKB-KW"/>
</dbReference>
<comment type="caution">
    <text evidence="3">The sequence shown here is derived from an EMBL/GenBank/DDBJ whole genome shotgun (WGS) entry which is preliminary data.</text>
</comment>
<keyword evidence="4" id="KW-1185">Reference proteome</keyword>
<gene>
    <name evidence="3" type="ORF">SUGI_1288800</name>
</gene>
<evidence type="ECO:0000256" key="2">
    <source>
        <dbReference type="ARBA" id="ARBA00022962"/>
    </source>
</evidence>
<proteinExistence type="predicted"/>
<dbReference type="AlphaFoldDB" id="A0AAD3NQ22"/>
<dbReference type="PANTHER" id="PTHR11907">
    <property type="entry name" value="AMIDOPHOSPHORIBOSYLTRANSFERASE"/>
    <property type="match status" value="1"/>
</dbReference>
<dbReference type="Proteomes" id="UP001234787">
    <property type="component" value="Unassembled WGS sequence"/>
</dbReference>
<dbReference type="Gene3D" id="3.60.20.10">
    <property type="entry name" value="Glutamine Phosphoribosylpyrophosphate, subunit 1, domain 1"/>
    <property type="match status" value="1"/>
</dbReference>
<keyword evidence="2" id="KW-0315">Glutamine amidotransferase</keyword>
<protein>
    <submittedName>
        <fullName evidence="3">Uncharacterized protein</fullName>
    </submittedName>
</protein>
<organism evidence="3 4">
    <name type="scientific">Cryptomeria japonica</name>
    <name type="common">Japanese cedar</name>
    <name type="synonym">Cupressus japonica</name>
    <dbReference type="NCBI Taxonomy" id="3369"/>
    <lineage>
        <taxon>Eukaryota</taxon>
        <taxon>Viridiplantae</taxon>
        <taxon>Streptophyta</taxon>
        <taxon>Embryophyta</taxon>
        <taxon>Tracheophyta</taxon>
        <taxon>Spermatophyta</taxon>
        <taxon>Pinopsida</taxon>
        <taxon>Pinidae</taxon>
        <taxon>Conifers II</taxon>
        <taxon>Cupressales</taxon>
        <taxon>Cupressaceae</taxon>
        <taxon>Cryptomeria</taxon>
    </lineage>
</organism>
<sequence>MDALKAMNDKELDCRNKVNELLQCITSVGLVAAIFHESKLYQPPGSSTISRVKYSTTSSFTFKNMQLFAADYRLESVGISHNRNLVNYQTRRDRLEERVHTEENLVMSSLHNDRFNKWQTSFHRRIWTELPTWPKTSGGALEIFKYVSRTGSCAEGCATIEAY</sequence>
<evidence type="ECO:0000313" key="4">
    <source>
        <dbReference type="Proteomes" id="UP001234787"/>
    </source>
</evidence>
<reference evidence="3" key="1">
    <citation type="submission" date="2022-12" db="EMBL/GenBank/DDBJ databases">
        <title>Chromosome-Level Genome Assembly of Japanese Cedar (Cryptomeriajaponica D. Don).</title>
        <authorList>
            <person name="Fujino T."/>
            <person name="Yamaguchi K."/>
            <person name="Yokoyama T."/>
            <person name="Hamanaka T."/>
            <person name="Harazono Y."/>
            <person name="Kamada H."/>
            <person name="Kobayashi W."/>
            <person name="Ujino-Ihara T."/>
            <person name="Uchiyama K."/>
            <person name="Matsumoto A."/>
            <person name="Izuno A."/>
            <person name="Tsumura Y."/>
            <person name="Toyoda A."/>
            <person name="Shigenobu S."/>
            <person name="Moriguchi Y."/>
            <person name="Ueno S."/>
            <person name="Kasahara M."/>
        </authorList>
    </citation>
    <scope>NUCLEOTIDE SEQUENCE</scope>
</reference>
<keyword evidence="1" id="KW-0808">Transferase</keyword>
<name>A0AAD3NQ22_CRYJA</name>
<evidence type="ECO:0000256" key="1">
    <source>
        <dbReference type="ARBA" id="ARBA00022679"/>
    </source>
</evidence>
<dbReference type="InterPro" id="IPR029055">
    <property type="entry name" value="Ntn_hydrolases_N"/>
</dbReference>
<dbReference type="EMBL" id="BSEH01000072">
    <property type="protein sequence ID" value="GLJ57048.1"/>
    <property type="molecule type" value="Genomic_DNA"/>
</dbReference>
<accession>A0AAD3NQ22</accession>
<evidence type="ECO:0000313" key="3">
    <source>
        <dbReference type="EMBL" id="GLJ57048.1"/>
    </source>
</evidence>